<evidence type="ECO:0000313" key="1">
    <source>
        <dbReference type="EMBL" id="SIR22592.1"/>
    </source>
</evidence>
<gene>
    <name evidence="1" type="ORF">SAMN05421641_13128</name>
</gene>
<evidence type="ECO:0000313" key="2">
    <source>
        <dbReference type="Proteomes" id="UP000323956"/>
    </source>
</evidence>
<dbReference type="RefSeq" id="WP_149766685.1">
    <property type="nucleotide sequence ID" value="NZ_FTMK01000031.1"/>
</dbReference>
<accession>A0A1N6Z6V6</accession>
<dbReference type="AlphaFoldDB" id="A0A1N6Z6V6"/>
<dbReference type="EMBL" id="FTMK01000031">
    <property type="protein sequence ID" value="SIR22592.1"/>
    <property type="molecule type" value="Genomic_DNA"/>
</dbReference>
<organism evidence="1 2">
    <name type="scientific">Paracoccus thiocyanatus</name>
    <dbReference type="NCBI Taxonomy" id="34006"/>
    <lineage>
        <taxon>Bacteria</taxon>
        <taxon>Pseudomonadati</taxon>
        <taxon>Pseudomonadota</taxon>
        <taxon>Alphaproteobacteria</taxon>
        <taxon>Rhodobacterales</taxon>
        <taxon>Paracoccaceae</taxon>
        <taxon>Paracoccus</taxon>
    </lineage>
</organism>
<dbReference type="Proteomes" id="UP000323956">
    <property type="component" value="Unassembled WGS sequence"/>
</dbReference>
<protein>
    <submittedName>
        <fullName evidence="1">Uncharacterized protein</fullName>
    </submittedName>
</protein>
<dbReference type="OrthoDB" id="7777592at2"/>
<reference evidence="1 2" key="1">
    <citation type="submission" date="2017-01" db="EMBL/GenBank/DDBJ databases">
        <authorList>
            <person name="Varghese N."/>
            <person name="Submissions S."/>
        </authorList>
    </citation>
    <scope>NUCLEOTIDE SEQUENCE [LARGE SCALE GENOMIC DNA]</scope>
    <source>
        <strain evidence="1 2">ATCC 700171</strain>
    </source>
</reference>
<proteinExistence type="predicted"/>
<name>A0A1N6Z6V6_9RHOB</name>
<sequence length="83" mass="8994">MREKQGQSQNTDPGCKTLTLADHLATRKGGWFHIEWIDGRTVVTVHRPSAPTEVIFCLSPGHANQVRQSLTDAGLAGLVEGSL</sequence>